<feature type="domain" description="Reverse transcriptase" evidence="7">
    <location>
        <begin position="1"/>
        <end position="82"/>
    </location>
</feature>
<evidence type="ECO:0000313" key="9">
    <source>
        <dbReference type="Proteomes" id="UP000765509"/>
    </source>
</evidence>
<dbReference type="PROSITE" id="PS50878">
    <property type="entry name" value="RT_POL"/>
    <property type="match status" value="1"/>
</dbReference>
<evidence type="ECO:0000259" key="7">
    <source>
        <dbReference type="PROSITE" id="PS50878"/>
    </source>
</evidence>
<comment type="caution">
    <text evidence="8">The sequence shown here is derived from an EMBL/GenBank/DDBJ whole genome shotgun (WGS) entry which is preliminary data.</text>
</comment>
<proteinExistence type="predicted"/>
<protein>
    <recommendedName>
        <fullName evidence="7">Reverse transcriptase domain-containing protein</fullName>
    </recommendedName>
</protein>
<dbReference type="InterPro" id="IPR043502">
    <property type="entry name" value="DNA/RNA_pol_sf"/>
</dbReference>
<dbReference type="InterPro" id="IPR050951">
    <property type="entry name" value="Retrovirus_Pol_polyprotein"/>
</dbReference>
<dbReference type="Proteomes" id="UP000765509">
    <property type="component" value="Unassembled WGS sequence"/>
</dbReference>
<gene>
    <name evidence="8" type="ORF">O181_002812</name>
</gene>
<dbReference type="Pfam" id="PF00078">
    <property type="entry name" value="RVT_1"/>
    <property type="match status" value="1"/>
</dbReference>
<evidence type="ECO:0000256" key="1">
    <source>
        <dbReference type="ARBA" id="ARBA00022679"/>
    </source>
</evidence>
<keyword evidence="2" id="KW-0548">Nucleotidyltransferase</keyword>
<keyword evidence="6" id="KW-0695">RNA-directed DNA polymerase</keyword>
<dbReference type="Pfam" id="PF17917">
    <property type="entry name" value="RT_RNaseH"/>
    <property type="match status" value="1"/>
</dbReference>
<dbReference type="InterPro" id="IPR043128">
    <property type="entry name" value="Rev_trsase/Diguanyl_cyclase"/>
</dbReference>
<keyword evidence="5" id="KW-0378">Hydrolase</keyword>
<dbReference type="InterPro" id="IPR041373">
    <property type="entry name" value="RT_RNaseH"/>
</dbReference>
<keyword evidence="9" id="KW-1185">Reference proteome</keyword>
<dbReference type="SUPFAM" id="SSF56672">
    <property type="entry name" value="DNA/RNA polymerases"/>
    <property type="match status" value="1"/>
</dbReference>
<evidence type="ECO:0000313" key="8">
    <source>
        <dbReference type="EMBL" id="MBW0463097.1"/>
    </source>
</evidence>
<sequence length="386" mass="44469">MQFGLTNTPAYFQKVFNDIFYNFPDIEAVAYLDDIMVFFKSEEVHVTHVSTVLSRLRAKNLLAKASKFLFHVSSAEYLGYAVSSEGLRIDQEKVKQILNWPPPGNLKPLQSFLVLATFYRHFIKYYSKKINSLTSFLKEDSCYLLNEEALKKFNQLKGSFTIAPILLYPPFCKLLPAEHNYEINEKELLGIVWALKRWGAVLLSVYSSFEILTDHSSLQYCMSSNILTFCQACWAEFRSEFLFSITYFPECLATLPDALSCWGDICPERREDFISKNPMNYQNRIKQDEIKASKFFAVKVDSFSNLVDSIQKPLWQDYKYRSILQDLGKDKSVQAYYLDSSSSLLLFKEQVVIPNDPTIQLSILQKGNDSTLAGHPGQEKTLKTFK</sequence>
<keyword evidence="3" id="KW-0540">Nuclease</keyword>
<dbReference type="PANTHER" id="PTHR37984">
    <property type="entry name" value="PROTEIN CBG26694"/>
    <property type="match status" value="1"/>
</dbReference>
<dbReference type="Gene3D" id="3.30.70.270">
    <property type="match status" value="2"/>
</dbReference>
<dbReference type="InterPro" id="IPR000477">
    <property type="entry name" value="RT_dom"/>
</dbReference>
<evidence type="ECO:0000256" key="2">
    <source>
        <dbReference type="ARBA" id="ARBA00022695"/>
    </source>
</evidence>
<keyword evidence="4" id="KW-0255">Endonuclease</keyword>
<evidence type="ECO:0000256" key="4">
    <source>
        <dbReference type="ARBA" id="ARBA00022759"/>
    </source>
</evidence>
<evidence type="ECO:0000256" key="6">
    <source>
        <dbReference type="ARBA" id="ARBA00022918"/>
    </source>
</evidence>
<evidence type="ECO:0000256" key="3">
    <source>
        <dbReference type="ARBA" id="ARBA00022722"/>
    </source>
</evidence>
<accession>A0A9Q3BDH9</accession>
<dbReference type="GO" id="GO:0004519">
    <property type="term" value="F:endonuclease activity"/>
    <property type="evidence" value="ECO:0007669"/>
    <property type="project" value="UniProtKB-KW"/>
</dbReference>
<evidence type="ECO:0000256" key="5">
    <source>
        <dbReference type="ARBA" id="ARBA00022801"/>
    </source>
</evidence>
<organism evidence="8 9">
    <name type="scientific">Austropuccinia psidii MF-1</name>
    <dbReference type="NCBI Taxonomy" id="1389203"/>
    <lineage>
        <taxon>Eukaryota</taxon>
        <taxon>Fungi</taxon>
        <taxon>Dikarya</taxon>
        <taxon>Basidiomycota</taxon>
        <taxon>Pucciniomycotina</taxon>
        <taxon>Pucciniomycetes</taxon>
        <taxon>Pucciniales</taxon>
        <taxon>Sphaerophragmiaceae</taxon>
        <taxon>Austropuccinia</taxon>
    </lineage>
</organism>
<reference evidence="8" key="1">
    <citation type="submission" date="2021-03" db="EMBL/GenBank/DDBJ databases">
        <title>Draft genome sequence of rust myrtle Austropuccinia psidii MF-1, a brazilian biotype.</title>
        <authorList>
            <person name="Quecine M.C."/>
            <person name="Pachon D.M.R."/>
            <person name="Bonatelli M.L."/>
            <person name="Correr F.H."/>
            <person name="Franceschini L.M."/>
            <person name="Leite T.F."/>
            <person name="Margarido G.R.A."/>
            <person name="Almeida C.A."/>
            <person name="Ferrarezi J.A."/>
            <person name="Labate C.A."/>
        </authorList>
    </citation>
    <scope>NUCLEOTIDE SEQUENCE</scope>
    <source>
        <strain evidence="8">MF-1</strain>
    </source>
</reference>
<dbReference type="AlphaFoldDB" id="A0A9Q3BDH9"/>
<dbReference type="PANTHER" id="PTHR37984:SF5">
    <property type="entry name" value="PROTEIN NYNRIN-LIKE"/>
    <property type="match status" value="1"/>
</dbReference>
<dbReference type="EMBL" id="AVOT02000484">
    <property type="protein sequence ID" value="MBW0463097.1"/>
    <property type="molecule type" value="Genomic_DNA"/>
</dbReference>
<keyword evidence="1" id="KW-0808">Transferase</keyword>
<dbReference type="GO" id="GO:0016787">
    <property type="term" value="F:hydrolase activity"/>
    <property type="evidence" value="ECO:0007669"/>
    <property type="project" value="UniProtKB-KW"/>
</dbReference>
<name>A0A9Q3BDH9_9BASI</name>
<dbReference type="GO" id="GO:0003964">
    <property type="term" value="F:RNA-directed DNA polymerase activity"/>
    <property type="evidence" value="ECO:0007669"/>
    <property type="project" value="UniProtKB-KW"/>
</dbReference>